<evidence type="ECO:0008006" key="3">
    <source>
        <dbReference type="Google" id="ProtNLM"/>
    </source>
</evidence>
<dbReference type="Gene3D" id="2.150.10.10">
    <property type="entry name" value="Serralysin-like metalloprotease, C-terminal"/>
    <property type="match status" value="1"/>
</dbReference>
<dbReference type="Proteomes" id="UP000254031">
    <property type="component" value="Unassembled WGS sequence"/>
</dbReference>
<dbReference type="AlphaFoldDB" id="A0A378NCG0"/>
<name>A0A378NCG0_MANHA</name>
<dbReference type="InterPro" id="IPR011049">
    <property type="entry name" value="Serralysin-like_metalloprot_C"/>
</dbReference>
<evidence type="ECO:0000313" key="2">
    <source>
        <dbReference type="Proteomes" id="UP000254031"/>
    </source>
</evidence>
<organism evidence="1 2">
    <name type="scientific">Mannheimia haemolytica</name>
    <name type="common">Pasteurella haemolytica</name>
    <dbReference type="NCBI Taxonomy" id="75985"/>
    <lineage>
        <taxon>Bacteria</taxon>
        <taxon>Pseudomonadati</taxon>
        <taxon>Pseudomonadota</taxon>
        <taxon>Gammaproteobacteria</taxon>
        <taxon>Pasteurellales</taxon>
        <taxon>Pasteurellaceae</taxon>
        <taxon>Mannheimia</taxon>
    </lineage>
</organism>
<gene>
    <name evidence="1" type="ORF">NCTC9380_01341</name>
</gene>
<dbReference type="SUPFAM" id="SSF101967">
    <property type="entry name" value="Adhesin YadA, collagen-binding domain"/>
    <property type="match status" value="1"/>
</dbReference>
<sequence>MLGANDAVAVVSIGSTTSNYISTQATASSENAIAIGADSISTGRSTIAIGTDANATHRTNLVDPEDTSYITIILV</sequence>
<dbReference type="GO" id="GO:0019867">
    <property type="term" value="C:outer membrane"/>
    <property type="evidence" value="ECO:0007669"/>
    <property type="project" value="InterPro"/>
</dbReference>
<evidence type="ECO:0000313" key="1">
    <source>
        <dbReference type="EMBL" id="STY66060.1"/>
    </source>
</evidence>
<accession>A0A378NCG0</accession>
<dbReference type="EMBL" id="UGPL01000006">
    <property type="protein sequence ID" value="STY66060.1"/>
    <property type="molecule type" value="Genomic_DNA"/>
</dbReference>
<protein>
    <recommendedName>
        <fullName evidence="3">Hep_Hag</fullName>
    </recommendedName>
</protein>
<reference evidence="1 2" key="1">
    <citation type="submission" date="2018-06" db="EMBL/GenBank/DDBJ databases">
        <authorList>
            <consortium name="Pathogen Informatics"/>
            <person name="Doyle S."/>
        </authorList>
    </citation>
    <scope>NUCLEOTIDE SEQUENCE [LARGE SCALE GENOMIC DNA]</scope>
    <source>
        <strain evidence="1 2">NCTC9380</strain>
    </source>
</reference>
<proteinExistence type="predicted"/>